<reference evidence="7" key="1">
    <citation type="submission" date="2016-05" db="EMBL/GenBank/DDBJ databases">
        <authorList>
            <person name="Li Y."/>
        </authorList>
    </citation>
    <scope>NUCLEOTIDE SEQUENCE [LARGE SCALE GENOMIC DNA]</scope>
    <source>
        <strain evidence="7">YIC4027</strain>
    </source>
</reference>
<accession>A0A1E3VFN5</accession>
<comment type="similarity">
    <text evidence="2">Belongs to the bacterial solute-binding protein 1 family.</text>
</comment>
<evidence type="ECO:0000256" key="5">
    <source>
        <dbReference type="ARBA" id="ARBA00022764"/>
    </source>
</evidence>
<dbReference type="PANTHER" id="PTHR43649">
    <property type="entry name" value="ARABINOSE-BINDING PROTEIN-RELATED"/>
    <property type="match status" value="1"/>
</dbReference>
<keyword evidence="4" id="KW-0732">Signal</keyword>
<evidence type="ECO:0000256" key="1">
    <source>
        <dbReference type="ARBA" id="ARBA00004418"/>
    </source>
</evidence>
<proteinExistence type="inferred from homology"/>
<dbReference type="SUPFAM" id="SSF53850">
    <property type="entry name" value="Periplasmic binding protein-like II"/>
    <property type="match status" value="1"/>
</dbReference>
<dbReference type="STRING" id="1752398.A8M32_08065"/>
<organism evidence="6 7">
    <name type="scientific">Sinorhizobium alkalisoli</name>
    <dbReference type="NCBI Taxonomy" id="1752398"/>
    <lineage>
        <taxon>Bacteria</taxon>
        <taxon>Pseudomonadati</taxon>
        <taxon>Pseudomonadota</taxon>
        <taxon>Alphaproteobacteria</taxon>
        <taxon>Hyphomicrobiales</taxon>
        <taxon>Rhizobiaceae</taxon>
        <taxon>Sinorhizobium/Ensifer group</taxon>
        <taxon>Sinorhizobium</taxon>
    </lineage>
</organism>
<keyword evidence="3" id="KW-0813">Transport</keyword>
<dbReference type="Proteomes" id="UP000094342">
    <property type="component" value="Unassembled WGS sequence"/>
</dbReference>
<keyword evidence="5" id="KW-0574">Periplasm</keyword>
<protein>
    <recommendedName>
        <fullName evidence="8">ABC transporter substrate-binding protein</fullName>
    </recommendedName>
</protein>
<name>A0A1E3VFN5_9HYPH</name>
<evidence type="ECO:0008006" key="8">
    <source>
        <dbReference type="Google" id="ProtNLM"/>
    </source>
</evidence>
<comment type="caution">
    <text evidence="6">The sequence shown here is derived from an EMBL/GenBank/DDBJ whole genome shotgun (WGS) entry which is preliminary data.</text>
</comment>
<keyword evidence="7" id="KW-1185">Reference proteome</keyword>
<evidence type="ECO:0000256" key="3">
    <source>
        <dbReference type="ARBA" id="ARBA00022448"/>
    </source>
</evidence>
<evidence type="ECO:0000313" key="6">
    <source>
        <dbReference type="EMBL" id="ODR91931.1"/>
    </source>
</evidence>
<dbReference type="InterPro" id="IPR006311">
    <property type="entry name" value="TAT_signal"/>
</dbReference>
<dbReference type="AlphaFoldDB" id="A0A1E3VFN5"/>
<dbReference type="InterPro" id="IPR006059">
    <property type="entry name" value="SBP"/>
</dbReference>
<dbReference type="Gene3D" id="3.40.190.10">
    <property type="entry name" value="Periplasmic binding protein-like II"/>
    <property type="match status" value="1"/>
</dbReference>
<evidence type="ECO:0000256" key="2">
    <source>
        <dbReference type="ARBA" id="ARBA00008520"/>
    </source>
</evidence>
<dbReference type="PROSITE" id="PS51318">
    <property type="entry name" value="TAT"/>
    <property type="match status" value="1"/>
</dbReference>
<dbReference type="PANTHER" id="PTHR43649:SF34">
    <property type="entry name" value="ABC TRANSPORTER PERIPLASMIC-BINDING PROTEIN YCJN-RELATED"/>
    <property type="match status" value="1"/>
</dbReference>
<dbReference type="EMBL" id="LYBW01000051">
    <property type="protein sequence ID" value="ODR91931.1"/>
    <property type="molecule type" value="Genomic_DNA"/>
</dbReference>
<dbReference type="GO" id="GO:0042597">
    <property type="term" value="C:periplasmic space"/>
    <property type="evidence" value="ECO:0007669"/>
    <property type="project" value="UniProtKB-SubCell"/>
</dbReference>
<comment type="subcellular location">
    <subcellularLocation>
        <location evidence="1">Periplasm</location>
    </subcellularLocation>
</comment>
<dbReference type="RefSeq" id="WP_069457890.1">
    <property type="nucleotide sequence ID" value="NZ_LYBW01000051.1"/>
</dbReference>
<gene>
    <name evidence="6" type="ORF">A8M32_08065</name>
</gene>
<evidence type="ECO:0000313" key="7">
    <source>
        <dbReference type="Proteomes" id="UP000094342"/>
    </source>
</evidence>
<dbReference type="Pfam" id="PF13416">
    <property type="entry name" value="SBP_bac_8"/>
    <property type="match status" value="1"/>
</dbReference>
<sequence length="490" mass="53600">MSGTKHEQSRRRQSRTGKDARITRRTFVAAGSALGVAAAVAPWVITSARAQDKTLRILQWSHFVPAYDTWFDAFAKKWGEENGVQVSVDYINIADLAATTASEISAGSGHHLIELGPEAAQFEPSLIDMADINQEMASKYGKPFGVAERVSYNPVTKKHYAFCHGWTIDPGDYRKSLWEKAGMADGPVTWEDLLTVGAKIKNEQGVQVGIGLSQEIDSNMAARAVLWSFDTSLQDENGTIILDQGENLKRTVDAVKYMKDLYDNALTPEVFSWNAASNNQALIAGRASYILNSISAYRSAQEARPDIAKDIFFTPALKGPGGTGWGNVHVLYNYVIPTFAGDNADTAKQFIAHLVANYDEAMYQSKLYNSPSFPEAPIASGQRSYATVAEAKTLNDLTAAWFDRDPFKLEDEADGKLRALKSAAEWTTNLGHPGYANPAIGEVFSTFVIPNMMANVARGQIAPEEAVKDAAAQIRKVFEAWRNRGLVQGG</sequence>
<dbReference type="InterPro" id="IPR050490">
    <property type="entry name" value="Bact_solute-bd_prot1"/>
</dbReference>
<evidence type="ECO:0000256" key="4">
    <source>
        <dbReference type="ARBA" id="ARBA00022729"/>
    </source>
</evidence>